<reference evidence="3 4" key="1">
    <citation type="journal article" date="2011" name="Science">
        <title>The ecoresponsive genome of Daphnia pulex.</title>
        <authorList>
            <person name="Colbourne J.K."/>
            <person name="Pfrender M.E."/>
            <person name="Gilbert D."/>
            <person name="Thomas W.K."/>
            <person name="Tucker A."/>
            <person name="Oakley T.H."/>
            <person name="Tokishita S."/>
            <person name="Aerts A."/>
            <person name="Arnold G.J."/>
            <person name="Basu M.K."/>
            <person name="Bauer D.J."/>
            <person name="Caceres C.E."/>
            <person name="Carmel L."/>
            <person name="Casola C."/>
            <person name="Choi J.H."/>
            <person name="Detter J.C."/>
            <person name="Dong Q."/>
            <person name="Dusheyko S."/>
            <person name="Eads B.D."/>
            <person name="Frohlich T."/>
            <person name="Geiler-Samerotte K.A."/>
            <person name="Gerlach D."/>
            <person name="Hatcher P."/>
            <person name="Jogdeo S."/>
            <person name="Krijgsveld J."/>
            <person name="Kriventseva E.V."/>
            <person name="Kultz D."/>
            <person name="Laforsch C."/>
            <person name="Lindquist E."/>
            <person name="Lopez J."/>
            <person name="Manak J.R."/>
            <person name="Muller J."/>
            <person name="Pangilinan J."/>
            <person name="Patwardhan R.P."/>
            <person name="Pitluck S."/>
            <person name="Pritham E.J."/>
            <person name="Rechtsteiner A."/>
            <person name="Rho M."/>
            <person name="Rogozin I.B."/>
            <person name="Sakarya O."/>
            <person name="Salamov A."/>
            <person name="Schaack S."/>
            <person name="Shapiro H."/>
            <person name="Shiga Y."/>
            <person name="Skalitzky C."/>
            <person name="Smith Z."/>
            <person name="Souvorov A."/>
            <person name="Sung W."/>
            <person name="Tang Z."/>
            <person name="Tsuchiya D."/>
            <person name="Tu H."/>
            <person name="Vos H."/>
            <person name="Wang M."/>
            <person name="Wolf Y.I."/>
            <person name="Yamagata H."/>
            <person name="Yamada T."/>
            <person name="Ye Y."/>
            <person name="Shaw J.R."/>
            <person name="Andrews J."/>
            <person name="Crease T.J."/>
            <person name="Tang H."/>
            <person name="Lucas S.M."/>
            <person name="Robertson H.M."/>
            <person name="Bork P."/>
            <person name="Koonin E.V."/>
            <person name="Zdobnov E.M."/>
            <person name="Grigoriev I.V."/>
            <person name="Lynch M."/>
            <person name="Boore J.L."/>
        </authorList>
    </citation>
    <scope>NUCLEOTIDE SEQUENCE [LARGE SCALE GENOMIC DNA]</scope>
</reference>
<keyword evidence="1" id="KW-1133">Transmembrane helix</keyword>
<sequence>MHKIMSTLALQVEDNSGHNQDDQIRSKCGDDAVQYHSFQRHITVLIMLITMVGSLGIALLINMEGDLKGDEKQFGHTTLSNLDPKYNYS</sequence>
<accession>E9GME9</accession>
<dbReference type="OrthoDB" id="7331794at2759"/>
<dbReference type="HOGENOM" id="CLU_2457037_0_0_1"/>
<organism evidence="3 4">
    <name type="scientific">Daphnia pulex</name>
    <name type="common">Water flea</name>
    <dbReference type="NCBI Taxonomy" id="6669"/>
    <lineage>
        <taxon>Eukaryota</taxon>
        <taxon>Metazoa</taxon>
        <taxon>Ecdysozoa</taxon>
        <taxon>Arthropoda</taxon>
        <taxon>Crustacea</taxon>
        <taxon>Branchiopoda</taxon>
        <taxon>Diplostraca</taxon>
        <taxon>Cladocera</taxon>
        <taxon>Anomopoda</taxon>
        <taxon>Daphniidae</taxon>
        <taxon>Daphnia</taxon>
    </lineage>
</organism>
<keyword evidence="1" id="KW-0472">Membrane</keyword>
<feature type="transmembrane region" description="Helical" evidence="1">
    <location>
        <begin position="42"/>
        <end position="61"/>
    </location>
</feature>
<dbReference type="AlphaFoldDB" id="E9GME9"/>
<evidence type="ECO:0000313" key="3">
    <source>
        <dbReference type="EMBL" id="EFX79355.1"/>
    </source>
</evidence>
<keyword evidence="1" id="KW-0812">Transmembrane</keyword>
<evidence type="ECO:0000313" key="4">
    <source>
        <dbReference type="Proteomes" id="UP000000305"/>
    </source>
</evidence>
<dbReference type="EMBL" id="GL733783">
    <property type="protein sequence ID" value="EFX62162.1"/>
    <property type="molecule type" value="Genomic_DNA"/>
</dbReference>
<dbReference type="KEGG" id="dpx:DAPPUDRAFT_245035"/>
<proteinExistence type="predicted"/>
<evidence type="ECO:0000256" key="1">
    <source>
        <dbReference type="SAM" id="Phobius"/>
    </source>
</evidence>
<gene>
    <name evidence="3" type="ORF">DAPPUDRAFT_245035</name>
    <name evidence="2" type="ORF">DAPPUDRAFT_270899</name>
</gene>
<protein>
    <submittedName>
        <fullName evidence="3">Uncharacterized protein</fullName>
    </submittedName>
</protein>
<dbReference type="EMBL" id="GL732552">
    <property type="protein sequence ID" value="EFX79355.1"/>
    <property type="molecule type" value="Genomic_DNA"/>
</dbReference>
<dbReference type="eggNOG" id="KOG1134">
    <property type="taxonomic scope" value="Eukaryota"/>
</dbReference>
<dbReference type="KEGG" id="dpx:DAPPUDRAFT_270899"/>
<evidence type="ECO:0000313" key="2">
    <source>
        <dbReference type="EMBL" id="EFX62162.1"/>
    </source>
</evidence>
<dbReference type="Proteomes" id="UP000000305">
    <property type="component" value="Unassembled WGS sequence"/>
</dbReference>
<name>E9GME9_DAPPU</name>
<keyword evidence="4" id="KW-1185">Reference proteome</keyword>